<evidence type="ECO:0000256" key="1">
    <source>
        <dbReference type="SAM" id="Phobius"/>
    </source>
</evidence>
<evidence type="ECO:0000313" key="2">
    <source>
        <dbReference type="EMBL" id="GBG68116.1"/>
    </source>
</evidence>
<organism evidence="2 3">
    <name type="scientific">Chara braunii</name>
    <name type="common">Braun's stonewort</name>
    <dbReference type="NCBI Taxonomy" id="69332"/>
    <lineage>
        <taxon>Eukaryota</taxon>
        <taxon>Viridiplantae</taxon>
        <taxon>Streptophyta</taxon>
        <taxon>Charophyceae</taxon>
        <taxon>Charales</taxon>
        <taxon>Characeae</taxon>
        <taxon>Chara</taxon>
    </lineage>
</organism>
<keyword evidence="1" id="KW-0472">Membrane</keyword>
<accession>A0A388KDN4</accession>
<reference evidence="2 3" key="1">
    <citation type="journal article" date="2018" name="Cell">
        <title>The Chara Genome: Secondary Complexity and Implications for Plant Terrestrialization.</title>
        <authorList>
            <person name="Nishiyama T."/>
            <person name="Sakayama H."/>
            <person name="Vries J.D."/>
            <person name="Buschmann H."/>
            <person name="Saint-Marcoux D."/>
            <person name="Ullrich K.K."/>
            <person name="Haas F.B."/>
            <person name="Vanderstraeten L."/>
            <person name="Becker D."/>
            <person name="Lang D."/>
            <person name="Vosolsobe S."/>
            <person name="Rombauts S."/>
            <person name="Wilhelmsson P.K.I."/>
            <person name="Janitza P."/>
            <person name="Kern R."/>
            <person name="Heyl A."/>
            <person name="Rumpler F."/>
            <person name="Villalobos L.I.A.C."/>
            <person name="Clay J.M."/>
            <person name="Skokan R."/>
            <person name="Toyoda A."/>
            <person name="Suzuki Y."/>
            <person name="Kagoshima H."/>
            <person name="Schijlen E."/>
            <person name="Tajeshwar N."/>
            <person name="Catarino B."/>
            <person name="Hetherington A.J."/>
            <person name="Saltykova A."/>
            <person name="Bonnot C."/>
            <person name="Breuninger H."/>
            <person name="Symeonidi A."/>
            <person name="Radhakrishnan G.V."/>
            <person name="Van Nieuwerburgh F."/>
            <person name="Deforce D."/>
            <person name="Chang C."/>
            <person name="Karol K.G."/>
            <person name="Hedrich R."/>
            <person name="Ulvskov P."/>
            <person name="Glockner G."/>
            <person name="Delwiche C.F."/>
            <person name="Petrasek J."/>
            <person name="Van de Peer Y."/>
            <person name="Friml J."/>
            <person name="Beilby M."/>
            <person name="Dolan L."/>
            <person name="Kohara Y."/>
            <person name="Sugano S."/>
            <person name="Fujiyama A."/>
            <person name="Delaux P.-M."/>
            <person name="Quint M."/>
            <person name="TheiBen G."/>
            <person name="Hagemann M."/>
            <person name="Harholt J."/>
            <person name="Dunand C."/>
            <person name="Zachgo S."/>
            <person name="Langdale J."/>
            <person name="Maumus F."/>
            <person name="Straeten D.V.D."/>
            <person name="Gould S.B."/>
            <person name="Rensing S.A."/>
        </authorList>
    </citation>
    <scope>NUCLEOTIDE SEQUENCE [LARGE SCALE GENOMIC DNA]</scope>
    <source>
        <strain evidence="2 3">S276</strain>
    </source>
</reference>
<sequence length="674" mass="76873">MRLAGSIVKWIEAGNDILWFALRKLYRSDGSVDEVGKGCNFSGKMFEGYGQRAMALPFFVQLAPGHDEAVHVEHFLEVWSRTVSPSHGMDVDPGTSISGPVGFAGGDPAGGERGLPAKKRKELAEKLRYYLPLAMADDPVFGLAEKFYNEWSKGKLLASDGRRWTEKSPAHKEVAKQGLSTVTDSQGLKKHVWYIKVDDPSLRKGKGKPKKGGEEKTYYIQVPEPDVHCWKELAGLTDREKKRLLNGVLNLNVVWVQGSNKKLAEQGKFNVKEMVDIIKIDRIMLRLWHYVEFEYEEMGKEQWNAGSSFFRSKRKLFEDYADKGLDDKLWNDNKKFFTDTAYVNKCPQYLGCPHDINVKKTVALVNDQHFPTEWKCVVLSMITGDRMQAKKSPRGIDECTNILWRKTSAVMTLALFVVDPLNALDHKDVLRKLANRLHSHTCVLDLWGTADRARWDAGAFASLSEFLDIVCQDYWTLVIFVPCLWNLSFMTYLSALRAPRCYTGKWVRKTQVKKTYQFGNSMWEEPDVMHILFKSEDPLLLTQPVYEGAVAEDDAAALRRKQKVTPTDVVEHPFKSLNFADVGDLTQRGTVYKDWERNPFQLCSQLHFFCVAADAVLFLGKPHAQVVWNLLQSGRHVLAVEGDSTQLEYTVQFVAHEVRGLRLRFPPCHRRARI</sequence>
<name>A0A388KDN4_CHABU</name>
<gene>
    <name evidence="2" type="ORF">CBR_g2667</name>
</gene>
<keyword evidence="3" id="KW-1185">Reference proteome</keyword>
<dbReference type="Gramene" id="GBG68116">
    <property type="protein sequence ID" value="GBG68116"/>
    <property type="gene ID" value="CBR_g2667"/>
</dbReference>
<evidence type="ECO:0000313" key="3">
    <source>
        <dbReference type="Proteomes" id="UP000265515"/>
    </source>
</evidence>
<dbReference type="AlphaFoldDB" id="A0A388KDN4"/>
<dbReference type="Proteomes" id="UP000265515">
    <property type="component" value="Unassembled WGS sequence"/>
</dbReference>
<comment type="caution">
    <text evidence="2">The sequence shown here is derived from an EMBL/GenBank/DDBJ whole genome shotgun (WGS) entry which is preliminary data.</text>
</comment>
<protein>
    <submittedName>
        <fullName evidence="2">Uncharacterized protein</fullName>
    </submittedName>
</protein>
<keyword evidence="1" id="KW-0812">Transmembrane</keyword>
<proteinExistence type="predicted"/>
<feature type="transmembrane region" description="Helical" evidence="1">
    <location>
        <begin position="474"/>
        <end position="495"/>
    </location>
</feature>
<keyword evidence="1" id="KW-1133">Transmembrane helix</keyword>
<dbReference type="EMBL" id="BFEA01000096">
    <property type="protein sequence ID" value="GBG68116.1"/>
    <property type="molecule type" value="Genomic_DNA"/>
</dbReference>